<name>A0A0B7F6R9_THACB</name>
<keyword evidence="2" id="KW-1185">Reference proteome</keyword>
<gene>
    <name evidence="1" type="ORF">RSOLAG1IB_06201</name>
</gene>
<accession>A0A0B7F6R9</accession>
<dbReference type="EMBL" id="LN679111">
    <property type="protein sequence ID" value="CEL53235.1"/>
    <property type="molecule type" value="Genomic_DNA"/>
</dbReference>
<proteinExistence type="predicted"/>
<organism evidence="1 2">
    <name type="scientific">Thanatephorus cucumeris (strain AG1-IB / isolate 7/3/14)</name>
    <name type="common">Lettuce bottom rot fungus</name>
    <name type="synonym">Rhizoctonia solani</name>
    <dbReference type="NCBI Taxonomy" id="1108050"/>
    <lineage>
        <taxon>Eukaryota</taxon>
        <taxon>Fungi</taxon>
        <taxon>Dikarya</taxon>
        <taxon>Basidiomycota</taxon>
        <taxon>Agaricomycotina</taxon>
        <taxon>Agaricomycetes</taxon>
        <taxon>Cantharellales</taxon>
        <taxon>Ceratobasidiaceae</taxon>
        <taxon>Rhizoctonia</taxon>
        <taxon>Rhizoctonia solani AG-1</taxon>
    </lineage>
</organism>
<dbReference type="Proteomes" id="UP000059188">
    <property type="component" value="Unassembled WGS sequence"/>
</dbReference>
<dbReference type="AlphaFoldDB" id="A0A0B7F6R9"/>
<evidence type="ECO:0000313" key="2">
    <source>
        <dbReference type="Proteomes" id="UP000059188"/>
    </source>
</evidence>
<evidence type="ECO:0000313" key="1">
    <source>
        <dbReference type="EMBL" id="CEL53235.1"/>
    </source>
</evidence>
<reference evidence="1 2" key="1">
    <citation type="submission" date="2014-11" db="EMBL/GenBank/DDBJ databases">
        <authorList>
            <person name="Wibberg Daniel"/>
        </authorList>
    </citation>
    <scope>NUCLEOTIDE SEQUENCE [LARGE SCALE GENOMIC DNA]</scope>
    <source>
        <strain evidence="1">Rhizoctonia solani AG1-IB 7/3/14</strain>
    </source>
</reference>
<sequence>MDIGLYRYLNSVRVQKPLPCPHVVEIVNCIFSKLVEALGTHYETHRRLPPKNRGITSSEIIAWVLD</sequence>
<protein>
    <submittedName>
        <fullName evidence="1">Uncharacterized protein</fullName>
    </submittedName>
</protein>